<feature type="transmembrane region" description="Helical" evidence="7">
    <location>
        <begin position="36"/>
        <end position="57"/>
    </location>
</feature>
<comment type="subcellular location">
    <subcellularLocation>
        <location evidence="1">Cell membrane</location>
        <topology evidence="1">Multi-pass membrane protein</topology>
    </subcellularLocation>
</comment>
<evidence type="ECO:0000256" key="3">
    <source>
        <dbReference type="ARBA" id="ARBA00022741"/>
    </source>
</evidence>
<evidence type="ECO:0000259" key="8">
    <source>
        <dbReference type="PROSITE" id="PS50893"/>
    </source>
</evidence>
<protein>
    <recommendedName>
        <fullName evidence="8">ABC transporter domain-containing protein</fullName>
    </recommendedName>
</protein>
<dbReference type="PANTHER" id="PTHR43394">
    <property type="entry name" value="ATP-DEPENDENT PERMEASE MDL1, MITOCHONDRIAL"/>
    <property type="match status" value="1"/>
</dbReference>
<reference evidence="10" key="1">
    <citation type="submission" date="2017-09" db="EMBL/GenBank/DDBJ databases">
        <title>Depth-based differentiation of microbial function through sediment-hosted aquifers and enrichment of novel symbionts in the deep terrestrial subsurface.</title>
        <authorList>
            <person name="Probst A.J."/>
            <person name="Ladd B."/>
            <person name="Jarett J.K."/>
            <person name="Geller-Mcgrath D.E."/>
            <person name="Sieber C.M.K."/>
            <person name="Emerson J.B."/>
            <person name="Anantharaman K."/>
            <person name="Thomas B.C."/>
            <person name="Malmstrom R."/>
            <person name="Stieglmeier M."/>
            <person name="Klingl A."/>
            <person name="Woyke T."/>
            <person name="Ryan C.M."/>
            <person name="Banfield J.F."/>
        </authorList>
    </citation>
    <scope>NUCLEOTIDE SEQUENCE [LARGE SCALE GENOMIC DNA]</scope>
</reference>
<dbReference type="EMBL" id="PEXA01000027">
    <property type="protein sequence ID" value="PIU33283.1"/>
    <property type="molecule type" value="Genomic_DNA"/>
</dbReference>
<evidence type="ECO:0000256" key="6">
    <source>
        <dbReference type="ARBA" id="ARBA00023136"/>
    </source>
</evidence>
<feature type="transmembrane region" description="Helical" evidence="7">
    <location>
        <begin position="77"/>
        <end position="97"/>
    </location>
</feature>
<dbReference type="Proteomes" id="UP000229559">
    <property type="component" value="Unassembled WGS sequence"/>
</dbReference>
<dbReference type="Pfam" id="PF00005">
    <property type="entry name" value="ABC_tran"/>
    <property type="match status" value="1"/>
</dbReference>
<gene>
    <name evidence="9" type="ORF">COT04_00875</name>
</gene>
<feature type="transmembrane region" description="Helical" evidence="7">
    <location>
        <begin position="272"/>
        <end position="294"/>
    </location>
</feature>
<dbReference type="PANTHER" id="PTHR43394:SF1">
    <property type="entry name" value="ATP-BINDING CASSETTE SUB-FAMILY B MEMBER 10, MITOCHONDRIAL"/>
    <property type="match status" value="1"/>
</dbReference>
<evidence type="ECO:0000256" key="4">
    <source>
        <dbReference type="ARBA" id="ARBA00022840"/>
    </source>
</evidence>
<evidence type="ECO:0000256" key="5">
    <source>
        <dbReference type="ARBA" id="ARBA00022989"/>
    </source>
</evidence>
<keyword evidence="5 7" id="KW-1133">Transmembrane helix</keyword>
<dbReference type="GO" id="GO:0005886">
    <property type="term" value="C:plasma membrane"/>
    <property type="evidence" value="ECO:0007669"/>
    <property type="project" value="UniProtKB-SubCell"/>
</dbReference>
<organism evidence="9 10">
    <name type="scientific">Candidatus Shapirobacteria bacterium CG07_land_8_20_14_0_80_39_12</name>
    <dbReference type="NCBI Taxonomy" id="1974480"/>
    <lineage>
        <taxon>Bacteria</taxon>
        <taxon>Candidatus Shapironibacteriota</taxon>
    </lineage>
</organism>
<evidence type="ECO:0000313" key="10">
    <source>
        <dbReference type="Proteomes" id="UP000229559"/>
    </source>
</evidence>
<dbReference type="InterPro" id="IPR003439">
    <property type="entry name" value="ABC_transporter-like_ATP-bd"/>
</dbReference>
<keyword evidence="6 7" id="KW-0472">Membrane</keyword>
<accession>A0A2M6YQ88</accession>
<dbReference type="SUPFAM" id="SSF52540">
    <property type="entry name" value="P-loop containing nucleoside triphosphate hydrolases"/>
    <property type="match status" value="1"/>
</dbReference>
<dbReference type="InterPro" id="IPR036640">
    <property type="entry name" value="ABC1_TM_sf"/>
</dbReference>
<dbReference type="AlphaFoldDB" id="A0A2M6YQ88"/>
<dbReference type="GO" id="GO:0016887">
    <property type="term" value="F:ATP hydrolysis activity"/>
    <property type="evidence" value="ECO:0007669"/>
    <property type="project" value="InterPro"/>
</dbReference>
<dbReference type="PROSITE" id="PS50893">
    <property type="entry name" value="ABC_TRANSPORTER_2"/>
    <property type="match status" value="1"/>
</dbReference>
<feature type="transmembrane region" description="Helical" evidence="7">
    <location>
        <begin position="166"/>
        <end position="193"/>
    </location>
</feature>
<dbReference type="GO" id="GO:0005524">
    <property type="term" value="F:ATP binding"/>
    <property type="evidence" value="ECO:0007669"/>
    <property type="project" value="UniProtKB-KW"/>
</dbReference>
<keyword evidence="2 7" id="KW-0812">Transmembrane</keyword>
<feature type="domain" description="ABC transporter" evidence="8">
    <location>
        <begin position="362"/>
        <end position="602"/>
    </location>
</feature>
<dbReference type="Gene3D" id="1.20.1560.10">
    <property type="entry name" value="ABC transporter type 1, transmembrane domain"/>
    <property type="match status" value="1"/>
</dbReference>
<evidence type="ECO:0000313" key="9">
    <source>
        <dbReference type="EMBL" id="PIU33283.1"/>
    </source>
</evidence>
<evidence type="ECO:0000256" key="2">
    <source>
        <dbReference type="ARBA" id="ARBA00022692"/>
    </source>
</evidence>
<sequence length="608" mass="70652">MKVKSLTPKKVILGMRQVLFTFSQTAKLVWKANPRLLVAVFLANTLIGALIFPVFYLEKLTIDVLIKNIGNPFWQEAIKFLAWLFFIRVTVGIFQSGLMRISGYLRYSIARVFSGYIDILLAGKMSSLDMTTIEDPDFKDRFKKVERESGRRAWELAMPLSNVPNYFFGLLSTFSLIFFFKPIVALLIFLLAIPEFFIDAKYTRIEYQFESGNFLKYRLWGWMSWYLTTAKSFLETKILKLSPYFLKKMNEIRDEIYIKALKIRRQREGAHFLTYLPQNILTFFFSLYSGFLAIRQVITVGSAQMYIRAVYSFQNNLTGLVGSFLELYENYLFVTDLIWFLNLKPTITSGKKKPPLKIKKGIEFKDIWFRYKEDQPWVLRGLNLKMAANQSLAIVGENGVGKTTLIKLLCRFYNPQKGEILIDGINLREFNREKLWDNFAVLFQDFGNYPFTARESVGYGKIEEVNNLDLIIKSAKETSIHDFINKLPLKYENPLSPELEKGIDPSRGQWQRIGLARVLIRNAQISILDEPTSSVDPKSEEEIFNKITKFVKGKILILISHRFSTVRRANKICVMKKGKIIEEGNHQELMEKKGIYAELFELQAKGYR</sequence>
<keyword evidence="4" id="KW-0067">ATP-binding</keyword>
<dbReference type="SUPFAM" id="SSF90123">
    <property type="entry name" value="ABC transporter transmembrane region"/>
    <property type="match status" value="1"/>
</dbReference>
<dbReference type="InterPro" id="IPR027417">
    <property type="entry name" value="P-loop_NTPase"/>
</dbReference>
<keyword evidence="3" id="KW-0547">Nucleotide-binding</keyword>
<dbReference type="InterPro" id="IPR003593">
    <property type="entry name" value="AAA+_ATPase"/>
</dbReference>
<comment type="caution">
    <text evidence="9">The sequence shown here is derived from an EMBL/GenBank/DDBJ whole genome shotgun (WGS) entry which is preliminary data.</text>
</comment>
<dbReference type="SMART" id="SM00382">
    <property type="entry name" value="AAA"/>
    <property type="match status" value="1"/>
</dbReference>
<dbReference type="InterPro" id="IPR039421">
    <property type="entry name" value="Type_1_exporter"/>
</dbReference>
<evidence type="ECO:0000256" key="7">
    <source>
        <dbReference type="SAM" id="Phobius"/>
    </source>
</evidence>
<dbReference type="GO" id="GO:0015421">
    <property type="term" value="F:ABC-type oligopeptide transporter activity"/>
    <property type="evidence" value="ECO:0007669"/>
    <property type="project" value="TreeGrafter"/>
</dbReference>
<dbReference type="Gene3D" id="3.40.50.300">
    <property type="entry name" value="P-loop containing nucleotide triphosphate hydrolases"/>
    <property type="match status" value="1"/>
</dbReference>
<proteinExistence type="predicted"/>
<evidence type="ECO:0000256" key="1">
    <source>
        <dbReference type="ARBA" id="ARBA00004651"/>
    </source>
</evidence>
<name>A0A2M6YQ88_9BACT</name>